<name>A0AC34FCE5_9BILA</name>
<reference evidence="2" key="1">
    <citation type="submission" date="2022-11" db="UniProtKB">
        <authorList>
            <consortium name="WormBaseParasite"/>
        </authorList>
    </citation>
    <scope>IDENTIFICATION</scope>
</reference>
<sequence length="269" mass="31117">MNKLADSVKENVSPTVELVASNLRYIICFTGNNDEFVQNMVYNFYGELRRAVKKESVIFCEPLEEFVEILKKSINDGELSDIKSLTSKANETLTVKYKLLQDRLPLPEKNAEYLIINSMVNAEEIILIQEKYGIAPIIIEIFDANPFRQIQKSPWKSVRSSMRLCVNNKSDIPILYRSLVDYLFKALCIRADYKDVPENRLFCTANEFDRLTLCAPHLFDGCFKKVYPSHSKIETYMQKSPKELEDSYNSTSEEENMDSDCEEEYADSK</sequence>
<evidence type="ECO:0000313" key="2">
    <source>
        <dbReference type="WBParaSite" id="ES5_v2.g14920.t1"/>
    </source>
</evidence>
<dbReference type="Proteomes" id="UP000887579">
    <property type="component" value="Unplaced"/>
</dbReference>
<organism evidence="1 2">
    <name type="scientific">Panagrolaimus sp. ES5</name>
    <dbReference type="NCBI Taxonomy" id="591445"/>
    <lineage>
        <taxon>Eukaryota</taxon>
        <taxon>Metazoa</taxon>
        <taxon>Ecdysozoa</taxon>
        <taxon>Nematoda</taxon>
        <taxon>Chromadorea</taxon>
        <taxon>Rhabditida</taxon>
        <taxon>Tylenchina</taxon>
        <taxon>Panagrolaimomorpha</taxon>
        <taxon>Panagrolaimoidea</taxon>
        <taxon>Panagrolaimidae</taxon>
        <taxon>Panagrolaimus</taxon>
    </lineage>
</organism>
<dbReference type="WBParaSite" id="ES5_v2.g14920.t1">
    <property type="protein sequence ID" value="ES5_v2.g14920.t1"/>
    <property type="gene ID" value="ES5_v2.g14920"/>
</dbReference>
<protein>
    <submittedName>
        <fullName evidence="2">Uncharacterized protein</fullName>
    </submittedName>
</protein>
<evidence type="ECO:0000313" key="1">
    <source>
        <dbReference type="Proteomes" id="UP000887579"/>
    </source>
</evidence>
<accession>A0AC34FCE5</accession>
<proteinExistence type="predicted"/>